<evidence type="ECO:0000256" key="4">
    <source>
        <dbReference type="ARBA" id="ARBA00022691"/>
    </source>
</evidence>
<dbReference type="GO" id="GO:0160104">
    <property type="term" value="F:tRNA (guanine(26)-N2)-dimethyltransferase activity"/>
    <property type="evidence" value="ECO:0007669"/>
    <property type="project" value="UniProtKB-EC"/>
</dbReference>
<dbReference type="GO" id="GO:0002940">
    <property type="term" value="P:tRNA N2-guanine methylation"/>
    <property type="evidence" value="ECO:0007669"/>
    <property type="project" value="TreeGrafter"/>
</dbReference>
<evidence type="ECO:0000256" key="8">
    <source>
        <dbReference type="ARBA" id="ARBA00051897"/>
    </source>
</evidence>
<feature type="compositionally biased region" description="Basic and acidic residues" evidence="10">
    <location>
        <begin position="82"/>
        <end position="91"/>
    </location>
</feature>
<dbReference type="PANTHER" id="PTHR10631:SF3">
    <property type="entry name" value="TRNA (GUANINE(26)-N(2))-DIMETHYLTRANSFERASE"/>
    <property type="match status" value="1"/>
</dbReference>
<dbReference type="EC" id="2.1.1.216" evidence="7"/>
<evidence type="ECO:0000313" key="12">
    <source>
        <dbReference type="Proteomes" id="UP000728185"/>
    </source>
</evidence>
<feature type="region of interest" description="Disordered" evidence="10">
    <location>
        <begin position="219"/>
        <end position="289"/>
    </location>
</feature>
<keyword evidence="1 9" id="KW-0820">tRNA-binding</keyword>
<evidence type="ECO:0000313" key="11">
    <source>
        <dbReference type="EMBL" id="KAA0193156.1"/>
    </source>
</evidence>
<keyword evidence="5 9" id="KW-0819">tRNA processing</keyword>
<dbReference type="PROSITE" id="PS51626">
    <property type="entry name" value="SAM_MT_TRM1"/>
    <property type="match status" value="1"/>
</dbReference>
<keyword evidence="3 9" id="KW-0808">Transferase</keyword>
<dbReference type="GO" id="GO:0000049">
    <property type="term" value="F:tRNA binding"/>
    <property type="evidence" value="ECO:0007669"/>
    <property type="project" value="UniProtKB-UniRule"/>
</dbReference>
<reference evidence="11" key="1">
    <citation type="submission" date="2019-05" db="EMBL/GenBank/DDBJ databases">
        <title>Annotation for the trematode Fasciolopsis buski.</title>
        <authorList>
            <person name="Choi Y.-J."/>
        </authorList>
    </citation>
    <scope>NUCLEOTIDE SEQUENCE</scope>
    <source>
        <strain evidence="11">HT</strain>
        <tissue evidence="11">Whole worm</tissue>
    </source>
</reference>
<dbReference type="Gene3D" id="3.30.56.70">
    <property type="entry name" value="N2,N2-dimethylguanosine tRNA methyltransferase, C-terminal domain"/>
    <property type="match status" value="1"/>
</dbReference>
<evidence type="ECO:0000256" key="3">
    <source>
        <dbReference type="ARBA" id="ARBA00022679"/>
    </source>
</evidence>
<dbReference type="Pfam" id="PF02005">
    <property type="entry name" value="TRM"/>
    <property type="match status" value="1"/>
</dbReference>
<dbReference type="InterPro" id="IPR042296">
    <property type="entry name" value="tRNA_met_Trm1_C"/>
</dbReference>
<feature type="non-terminal residue" evidence="11">
    <location>
        <position position="1"/>
    </location>
</feature>
<feature type="compositionally biased region" description="Basic and acidic residues" evidence="10">
    <location>
        <begin position="279"/>
        <end position="289"/>
    </location>
</feature>
<evidence type="ECO:0000256" key="7">
    <source>
        <dbReference type="ARBA" id="ARBA00039099"/>
    </source>
</evidence>
<keyword evidence="6 9" id="KW-0694">RNA-binding</keyword>
<sequence length="353" mass="39112">AYHIQPLGFAVADHRRVVPARGPPVGPYCAECGSPFLVSGPIWNGPLHSRSFLRSFLDGLGADPDSRQSVETANTPEENEAESIKKDKQTDPTDNTYPLASKLLSPLPDGYSYSSDLTKPESSTNLSQIFGTFKRIVGMCTVAYEELPDVTLCYRTDQLSAVLGTVIPPMLDLYSALLNAGYRVSSSHTEMNLFKTDAPISFIWDVYLAYRNRTKTDKQMNSGLEGLSSDEGNSDEKLHSDSDDGVCTATVPVSSESSRQRKRRLRRSKDNGDPTEGSQDARNEDGYRFNRRDVRAKLVSRPPNSQVDFTLHPLANPPSRVAGLVRYQMKPEKFWGPKARPKMSKTEDLVSQA</sequence>
<evidence type="ECO:0000256" key="5">
    <source>
        <dbReference type="ARBA" id="ARBA00022694"/>
    </source>
</evidence>
<evidence type="ECO:0000256" key="9">
    <source>
        <dbReference type="PROSITE-ProRule" id="PRU00958"/>
    </source>
</evidence>
<feature type="region of interest" description="Disordered" evidence="10">
    <location>
        <begin position="63"/>
        <end position="99"/>
    </location>
</feature>
<dbReference type="GO" id="GO:0005634">
    <property type="term" value="C:nucleus"/>
    <property type="evidence" value="ECO:0007669"/>
    <property type="project" value="TreeGrafter"/>
</dbReference>
<evidence type="ECO:0000256" key="6">
    <source>
        <dbReference type="ARBA" id="ARBA00022884"/>
    </source>
</evidence>
<comment type="similarity">
    <text evidence="9">Belongs to the class I-like SAM-binding methyltransferase superfamily. Trm1 family.</text>
</comment>
<name>A0A8E0RWN5_9TREM</name>
<dbReference type="FunFam" id="3.30.56.70:FF:000001">
    <property type="entry name" value="tRNA (guanine(26)-N(2))-dimethyltransferase"/>
    <property type="match status" value="1"/>
</dbReference>
<keyword evidence="4 9" id="KW-0949">S-adenosyl-L-methionine</keyword>
<dbReference type="InterPro" id="IPR029063">
    <property type="entry name" value="SAM-dependent_MTases_sf"/>
</dbReference>
<keyword evidence="2 9" id="KW-0489">Methyltransferase</keyword>
<evidence type="ECO:0000256" key="1">
    <source>
        <dbReference type="ARBA" id="ARBA00022555"/>
    </source>
</evidence>
<dbReference type="SUPFAM" id="SSF53335">
    <property type="entry name" value="S-adenosyl-L-methionine-dependent methyltransferases"/>
    <property type="match status" value="1"/>
</dbReference>
<comment type="catalytic activity">
    <reaction evidence="8">
        <text>guanosine(26) in tRNA + 2 S-adenosyl-L-methionine = N(2)-dimethylguanosine(26) in tRNA + 2 S-adenosyl-L-homocysteine + 2 H(+)</text>
        <dbReference type="Rhea" id="RHEA:43140"/>
        <dbReference type="Rhea" id="RHEA-COMP:10359"/>
        <dbReference type="Rhea" id="RHEA-COMP:10360"/>
        <dbReference type="ChEBI" id="CHEBI:15378"/>
        <dbReference type="ChEBI" id="CHEBI:57856"/>
        <dbReference type="ChEBI" id="CHEBI:59789"/>
        <dbReference type="ChEBI" id="CHEBI:74269"/>
        <dbReference type="ChEBI" id="CHEBI:74513"/>
        <dbReference type="EC" id="2.1.1.216"/>
    </reaction>
</comment>
<dbReference type="OrthoDB" id="6349953at2759"/>
<evidence type="ECO:0000256" key="10">
    <source>
        <dbReference type="SAM" id="MobiDB-lite"/>
    </source>
</evidence>
<dbReference type="Gene3D" id="3.40.50.150">
    <property type="entry name" value="Vaccinia Virus protein VP39"/>
    <property type="match status" value="1"/>
</dbReference>
<organism evidence="11 12">
    <name type="scientific">Fasciolopsis buskii</name>
    <dbReference type="NCBI Taxonomy" id="27845"/>
    <lineage>
        <taxon>Eukaryota</taxon>
        <taxon>Metazoa</taxon>
        <taxon>Spiralia</taxon>
        <taxon>Lophotrochozoa</taxon>
        <taxon>Platyhelminthes</taxon>
        <taxon>Trematoda</taxon>
        <taxon>Digenea</taxon>
        <taxon>Plagiorchiida</taxon>
        <taxon>Echinostomata</taxon>
        <taxon>Echinostomatoidea</taxon>
        <taxon>Fasciolidae</taxon>
        <taxon>Fasciolopsis</taxon>
    </lineage>
</organism>
<accession>A0A8E0RWN5</accession>
<gene>
    <name evidence="11" type="ORF">FBUS_06798</name>
</gene>
<protein>
    <recommendedName>
        <fullName evidence="7">tRNA (guanine(26)-N(2))-dimethyltransferase</fullName>
        <ecNumber evidence="7">2.1.1.216</ecNumber>
    </recommendedName>
</protein>
<proteinExistence type="inferred from homology"/>
<dbReference type="AlphaFoldDB" id="A0A8E0RWN5"/>
<dbReference type="Proteomes" id="UP000728185">
    <property type="component" value="Unassembled WGS sequence"/>
</dbReference>
<keyword evidence="12" id="KW-1185">Reference proteome</keyword>
<dbReference type="EMBL" id="LUCM01005222">
    <property type="protein sequence ID" value="KAA0193156.1"/>
    <property type="molecule type" value="Genomic_DNA"/>
</dbReference>
<evidence type="ECO:0000256" key="2">
    <source>
        <dbReference type="ARBA" id="ARBA00022603"/>
    </source>
</evidence>
<dbReference type="PANTHER" id="PTHR10631">
    <property type="entry name" value="N 2 ,N 2 -DIMETHYLGUANOSINE TRNA METHYLTRANSFERASE"/>
    <property type="match status" value="1"/>
</dbReference>
<dbReference type="InterPro" id="IPR002905">
    <property type="entry name" value="Trm1"/>
</dbReference>
<comment type="caution">
    <text evidence="11">The sequence shown here is derived from an EMBL/GenBank/DDBJ whole genome shotgun (WGS) entry which is preliminary data.</text>
</comment>